<dbReference type="HOGENOM" id="CLU_1596139_0_0_1"/>
<dbReference type="AlphaFoldDB" id="K1RFX6"/>
<gene>
    <name evidence="2" type="ORF">CGI_10013626</name>
</gene>
<dbReference type="OMA" id="VGFATPY"/>
<keyword evidence="1" id="KW-0812">Transmembrane</keyword>
<dbReference type="KEGG" id="crg:105325887"/>
<name>K1RFX6_MAGGI</name>
<evidence type="ECO:0000256" key="1">
    <source>
        <dbReference type="SAM" id="Phobius"/>
    </source>
</evidence>
<evidence type="ECO:0000313" key="4">
    <source>
        <dbReference type="Proteomes" id="UP000005408"/>
    </source>
</evidence>
<feature type="transmembrane region" description="Helical" evidence="1">
    <location>
        <begin position="79"/>
        <end position="98"/>
    </location>
</feature>
<dbReference type="Gene3D" id="1.20.140.150">
    <property type="match status" value="1"/>
</dbReference>
<keyword evidence="1" id="KW-0472">Membrane</keyword>
<dbReference type="EnsemblMetazoa" id="G34829.5">
    <property type="protein sequence ID" value="G34829.5:cds"/>
    <property type="gene ID" value="G34829"/>
</dbReference>
<dbReference type="EMBL" id="JH816117">
    <property type="protein sequence ID" value="EKC33001.1"/>
    <property type="molecule type" value="Genomic_DNA"/>
</dbReference>
<sequence>MAGFRSAGTLVKIVFILVISAVLFHLIGFSTVSWSHAHSADQYGHRHITYLGLWIACDPHCFRLSPGFGWFGATQALETIGLVAGFIGLILIVLYIFINKLAGNRTLFITSLVAVGIAAGSTLLGVVIYGVHGSALSWSFALAVIGGLLYLVTMALMLVHVSKPNAI</sequence>
<reference evidence="2" key="1">
    <citation type="journal article" date="2012" name="Nature">
        <title>The oyster genome reveals stress adaptation and complexity of shell formation.</title>
        <authorList>
            <person name="Zhang G."/>
            <person name="Fang X."/>
            <person name="Guo X."/>
            <person name="Li L."/>
            <person name="Luo R."/>
            <person name="Xu F."/>
            <person name="Yang P."/>
            <person name="Zhang L."/>
            <person name="Wang X."/>
            <person name="Qi H."/>
            <person name="Xiong Z."/>
            <person name="Que H."/>
            <person name="Xie Y."/>
            <person name="Holland P.W."/>
            <person name="Paps J."/>
            <person name="Zhu Y."/>
            <person name="Wu F."/>
            <person name="Chen Y."/>
            <person name="Wang J."/>
            <person name="Peng C."/>
            <person name="Meng J."/>
            <person name="Yang L."/>
            <person name="Liu J."/>
            <person name="Wen B."/>
            <person name="Zhang N."/>
            <person name="Huang Z."/>
            <person name="Zhu Q."/>
            <person name="Feng Y."/>
            <person name="Mount A."/>
            <person name="Hedgecock D."/>
            <person name="Xu Z."/>
            <person name="Liu Y."/>
            <person name="Domazet-Loso T."/>
            <person name="Du Y."/>
            <person name="Sun X."/>
            <person name="Zhang S."/>
            <person name="Liu B."/>
            <person name="Cheng P."/>
            <person name="Jiang X."/>
            <person name="Li J."/>
            <person name="Fan D."/>
            <person name="Wang W."/>
            <person name="Fu W."/>
            <person name="Wang T."/>
            <person name="Wang B."/>
            <person name="Zhang J."/>
            <person name="Peng Z."/>
            <person name="Li Y."/>
            <person name="Li N."/>
            <person name="Wang J."/>
            <person name="Chen M."/>
            <person name="He Y."/>
            <person name="Tan F."/>
            <person name="Song X."/>
            <person name="Zheng Q."/>
            <person name="Huang R."/>
            <person name="Yang H."/>
            <person name="Du X."/>
            <person name="Chen L."/>
            <person name="Yang M."/>
            <person name="Gaffney P.M."/>
            <person name="Wang S."/>
            <person name="Luo L."/>
            <person name="She Z."/>
            <person name="Ming Y."/>
            <person name="Huang W."/>
            <person name="Zhang S."/>
            <person name="Huang B."/>
            <person name="Zhang Y."/>
            <person name="Qu T."/>
            <person name="Ni P."/>
            <person name="Miao G."/>
            <person name="Wang J."/>
            <person name="Wang Q."/>
            <person name="Steinberg C.E."/>
            <person name="Wang H."/>
            <person name="Li N."/>
            <person name="Qian L."/>
            <person name="Zhang G."/>
            <person name="Li Y."/>
            <person name="Yang H."/>
            <person name="Liu X."/>
            <person name="Wang J."/>
            <person name="Yin Y."/>
            <person name="Wang J."/>
        </authorList>
    </citation>
    <scope>NUCLEOTIDE SEQUENCE [LARGE SCALE GENOMIC DNA]</scope>
    <source>
        <strain evidence="2">05x7-T-G4-1.051#20</strain>
    </source>
</reference>
<feature type="transmembrane region" description="Helical" evidence="1">
    <location>
        <begin position="135"/>
        <end position="159"/>
    </location>
</feature>
<dbReference type="OrthoDB" id="6095622at2759"/>
<keyword evidence="4" id="KW-1185">Reference proteome</keyword>
<evidence type="ECO:0000313" key="3">
    <source>
        <dbReference type="EnsemblMetazoa" id="G34829.1:cds"/>
    </source>
</evidence>
<protein>
    <submittedName>
        <fullName evidence="2 3">Uncharacterized protein</fullName>
    </submittedName>
</protein>
<evidence type="ECO:0000313" key="2">
    <source>
        <dbReference type="EMBL" id="EKC33001.1"/>
    </source>
</evidence>
<dbReference type="Proteomes" id="UP000005408">
    <property type="component" value="Unassembled WGS sequence"/>
</dbReference>
<feature type="transmembrane region" description="Helical" evidence="1">
    <location>
        <begin position="107"/>
        <end position="129"/>
    </location>
</feature>
<reference evidence="3" key="2">
    <citation type="submission" date="2022-08" db="UniProtKB">
        <authorList>
            <consortium name="EnsemblMetazoa"/>
        </authorList>
    </citation>
    <scope>IDENTIFICATION</scope>
    <source>
        <strain evidence="3">05x7-T-G4-1.051#20</strain>
    </source>
</reference>
<feature type="transmembrane region" description="Helical" evidence="1">
    <location>
        <begin position="7"/>
        <end position="27"/>
    </location>
</feature>
<dbReference type="SMR" id="K1RFX6"/>
<dbReference type="EnsemblMetazoa" id="G34829.1">
    <property type="protein sequence ID" value="G34829.1:cds"/>
    <property type="gene ID" value="G34829"/>
</dbReference>
<proteinExistence type="predicted"/>
<accession>K1RFX6</accession>
<keyword evidence="1" id="KW-1133">Transmembrane helix</keyword>
<organism evidence="2">
    <name type="scientific">Magallana gigas</name>
    <name type="common">Pacific oyster</name>
    <name type="synonym">Crassostrea gigas</name>
    <dbReference type="NCBI Taxonomy" id="29159"/>
    <lineage>
        <taxon>Eukaryota</taxon>
        <taxon>Metazoa</taxon>
        <taxon>Spiralia</taxon>
        <taxon>Lophotrochozoa</taxon>
        <taxon>Mollusca</taxon>
        <taxon>Bivalvia</taxon>
        <taxon>Autobranchia</taxon>
        <taxon>Pteriomorphia</taxon>
        <taxon>Ostreida</taxon>
        <taxon>Ostreoidea</taxon>
        <taxon>Ostreidae</taxon>
        <taxon>Magallana</taxon>
    </lineage>
</organism>